<keyword evidence="2" id="KW-1185">Reference proteome</keyword>
<dbReference type="InterPro" id="IPR036590">
    <property type="entry name" value="SRAP-like"/>
</dbReference>
<organism evidence="1 2">
    <name type="scientific">Paraburkholderia eburnea</name>
    <dbReference type="NCBI Taxonomy" id="1189126"/>
    <lineage>
        <taxon>Bacteria</taxon>
        <taxon>Pseudomonadati</taxon>
        <taxon>Pseudomonadota</taxon>
        <taxon>Betaproteobacteria</taxon>
        <taxon>Burkholderiales</taxon>
        <taxon>Burkholderiaceae</taxon>
        <taxon>Paraburkholderia</taxon>
    </lineage>
</organism>
<protein>
    <recommendedName>
        <fullName evidence="3">SOS response associated peptidase (SRAP)</fullName>
    </recommendedName>
</protein>
<dbReference type="OrthoDB" id="6192129at2"/>
<name>A0A2S4MJL6_9BURK</name>
<dbReference type="AlphaFoldDB" id="A0A2S4MJL6"/>
<reference evidence="1 2" key="1">
    <citation type="submission" date="2018-01" db="EMBL/GenBank/DDBJ databases">
        <title>Genomic Encyclopedia of Type Strains, Phase III (KMG-III): the genomes of soil and plant-associated and newly described type strains.</title>
        <authorList>
            <person name="Whitman W."/>
        </authorList>
    </citation>
    <scope>NUCLEOTIDE SEQUENCE [LARGE SCALE GENOMIC DNA]</scope>
    <source>
        <strain evidence="1 2">JCM 18070</strain>
    </source>
</reference>
<sequence>MCTNYESARSDRLFKHFGIEPPNSPWRDEVYKDYPAPIIRRIDGAEQADVAAFGIVPPKHIPPGVRVFDTMNARGDAYVPTPWSPVI</sequence>
<proteinExistence type="predicted"/>
<gene>
    <name evidence="1" type="ORF">B0G62_102185</name>
</gene>
<comment type="caution">
    <text evidence="1">The sequence shown here is derived from an EMBL/GenBank/DDBJ whole genome shotgun (WGS) entry which is preliminary data.</text>
</comment>
<evidence type="ECO:0000313" key="2">
    <source>
        <dbReference type="Proteomes" id="UP000237381"/>
    </source>
</evidence>
<evidence type="ECO:0000313" key="1">
    <source>
        <dbReference type="EMBL" id="POR54577.1"/>
    </source>
</evidence>
<evidence type="ECO:0008006" key="3">
    <source>
        <dbReference type="Google" id="ProtNLM"/>
    </source>
</evidence>
<dbReference type="SUPFAM" id="SSF143081">
    <property type="entry name" value="BB1717-like"/>
    <property type="match status" value="1"/>
</dbReference>
<dbReference type="Proteomes" id="UP000237381">
    <property type="component" value="Unassembled WGS sequence"/>
</dbReference>
<accession>A0A2S4MJL6</accession>
<dbReference type="EMBL" id="PQGA01000002">
    <property type="protein sequence ID" value="POR54577.1"/>
    <property type="molecule type" value="Genomic_DNA"/>
</dbReference>
<dbReference type="RefSeq" id="WP_103703141.1">
    <property type="nucleotide sequence ID" value="NZ_PQGA01000002.1"/>
</dbReference>